<name>A0ABD5YSV3_9EURY</name>
<accession>A0ABD5YSV3</accession>
<dbReference type="EMBL" id="JBHTAX010000004">
    <property type="protein sequence ID" value="MFC7192455.1"/>
    <property type="molecule type" value="Genomic_DNA"/>
</dbReference>
<dbReference type="InterPro" id="IPR000653">
    <property type="entry name" value="DegT/StrS_aminotransferase"/>
</dbReference>
<evidence type="ECO:0000313" key="2">
    <source>
        <dbReference type="EMBL" id="MFC7192455.1"/>
    </source>
</evidence>
<dbReference type="PANTHER" id="PTHR30244">
    <property type="entry name" value="TRANSAMINASE"/>
    <property type="match status" value="1"/>
</dbReference>
<dbReference type="GeneID" id="76202135"/>
<keyword evidence="3" id="KW-1185">Reference proteome</keyword>
<dbReference type="RefSeq" id="WP_264556428.1">
    <property type="nucleotide sequence ID" value="NZ_CP109980.1"/>
</dbReference>
<dbReference type="Gene3D" id="3.40.640.10">
    <property type="entry name" value="Type I PLP-dependent aspartate aminotransferase-like (Major domain)"/>
    <property type="match status" value="1"/>
</dbReference>
<dbReference type="PANTHER" id="PTHR30244:SF34">
    <property type="entry name" value="DTDP-4-AMINO-4,6-DIDEOXYGALACTOSE TRANSAMINASE"/>
    <property type="match status" value="1"/>
</dbReference>
<dbReference type="Pfam" id="PF01041">
    <property type="entry name" value="DegT_DnrJ_EryC1"/>
    <property type="match status" value="1"/>
</dbReference>
<dbReference type="PIRSF" id="PIRSF000390">
    <property type="entry name" value="PLP_StrS"/>
    <property type="match status" value="1"/>
</dbReference>
<keyword evidence="1" id="KW-0663">Pyridoxal phosphate</keyword>
<gene>
    <name evidence="2" type="ORF">ACFQL7_23330</name>
</gene>
<dbReference type="Gene3D" id="3.90.1150.10">
    <property type="entry name" value="Aspartate Aminotransferase, domain 1"/>
    <property type="match status" value="1"/>
</dbReference>
<dbReference type="SUPFAM" id="SSF53383">
    <property type="entry name" value="PLP-dependent transferases"/>
    <property type="match status" value="1"/>
</dbReference>
<organism evidence="2 3">
    <name type="scientific">Halocatena marina</name>
    <dbReference type="NCBI Taxonomy" id="2934937"/>
    <lineage>
        <taxon>Archaea</taxon>
        <taxon>Methanobacteriati</taxon>
        <taxon>Methanobacteriota</taxon>
        <taxon>Stenosarchaea group</taxon>
        <taxon>Halobacteria</taxon>
        <taxon>Halobacteriales</taxon>
        <taxon>Natronomonadaceae</taxon>
        <taxon>Halocatena</taxon>
    </lineage>
</organism>
<dbReference type="GO" id="GO:0008483">
    <property type="term" value="F:transaminase activity"/>
    <property type="evidence" value="ECO:0007669"/>
    <property type="project" value="UniProtKB-KW"/>
</dbReference>
<dbReference type="Proteomes" id="UP001596417">
    <property type="component" value="Unassembled WGS sequence"/>
</dbReference>
<dbReference type="AlphaFoldDB" id="A0ABD5YSV3"/>
<comment type="caution">
    <text evidence="2">The sequence shown here is derived from an EMBL/GenBank/DDBJ whole genome shotgun (WGS) entry which is preliminary data.</text>
</comment>
<evidence type="ECO:0000313" key="3">
    <source>
        <dbReference type="Proteomes" id="UP001596417"/>
    </source>
</evidence>
<dbReference type="InterPro" id="IPR015424">
    <property type="entry name" value="PyrdxlP-dep_Trfase"/>
</dbReference>
<dbReference type="InterPro" id="IPR015421">
    <property type="entry name" value="PyrdxlP-dep_Trfase_major"/>
</dbReference>
<dbReference type="CDD" id="cd00616">
    <property type="entry name" value="AHBA_syn"/>
    <property type="match status" value="1"/>
</dbReference>
<keyword evidence="2" id="KW-0808">Transferase</keyword>
<keyword evidence="2" id="KW-0032">Aminotransferase</keyword>
<protein>
    <submittedName>
        <fullName evidence="2">DegT/DnrJ/EryC1/StrS family aminotransferase</fullName>
    </submittedName>
</protein>
<comment type="similarity">
    <text evidence="1">Belongs to the DegT/DnrJ/EryC1 family.</text>
</comment>
<dbReference type="InterPro" id="IPR015422">
    <property type="entry name" value="PyrdxlP-dep_Trfase_small"/>
</dbReference>
<sequence>MISLSQPDLGEKEKQRVAAVIDRGPQLTRGSEVDAFESEFAQFCDTPHGVATTNGTSALHTACEALGLGRGDRIATTPFSFIASANAIRWCGAEPTFVDIREETYNLDLQEFEAQLRDGEQIDAVLVVHLFGLPCDMAHLTELAEEYEFLIIEDAAQAYGAAYEGTPVGSFGDAACFSFFPSKNMVTGEGGMVVTDRTNVAERARSFIEHGATDEGYDGLGHNFCMSEITAAIGRIQLEKLPKYNEARRHNARRLTEGLHDHIVPPIEPAPCRHVYHQYTIQSDARNTLRRALAEHGIGSKAYYETPIHHQPAFSEYDVHLPMADRLSTRVLSLPVHPQLSSEEISHIVDSVNEHSP</sequence>
<reference evidence="2 3" key="1">
    <citation type="journal article" date="2019" name="Int. J. Syst. Evol. Microbiol.">
        <title>The Global Catalogue of Microorganisms (GCM) 10K type strain sequencing project: providing services to taxonomists for standard genome sequencing and annotation.</title>
        <authorList>
            <consortium name="The Broad Institute Genomics Platform"/>
            <consortium name="The Broad Institute Genome Sequencing Center for Infectious Disease"/>
            <person name="Wu L."/>
            <person name="Ma J."/>
        </authorList>
    </citation>
    <scope>NUCLEOTIDE SEQUENCE [LARGE SCALE GENOMIC DNA]</scope>
    <source>
        <strain evidence="2 3">RDMS1</strain>
    </source>
</reference>
<proteinExistence type="inferred from homology"/>
<evidence type="ECO:0000256" key="1">
    <source>
        <dbReference type="RuleBase" id="RU004508"/>
    </source>
</evidence>